<sequence>MQSQVYPWRRYWARIFDITFIMPIYIFIIALFSPGLNYTITRMDNFI</sequence>
<proteinExistence type="predicted"/>
<feature type="transmembrane region" description="Helical" evidence="1">
    <location>
        <begin position="12"/>
        <end position="33"/>
    </location>
</feature>
<evidence type="ECO:0008006" key="3">
    <source>
        <dbReference type="Google" id="ProtNLM"/>
    </source>
</evidence>
<feature type="non-terminal residue" evidence="2">
    <location>
        <position position="47"/>
    </location>
</feature>
<organism evidence="2">
    <name type="scientific">marine sediment metagenome</name>
    <dbReference type="NCBI Taxonomy" id="412755"/>
    <lineage>
        <taxon>unclassified sequences</taxon>
        <taxon>metagenomes</taxon>
        <taxon>ecological metagenomes</taxon>
    </lineage>
</organism>
<evidence type="ECO:0000313" key="2">
    <source>
        <dbReference type="EMBL" id="GAI18728.1"/>
    </source>
</evidence>
<name>X1LHY2_9ZZZZ</name>
<gene>
    <name evidence="2" type="ORF">S06H3_36651</name>
</gene>
<accession>X1LHY2</accession>
<reference evidence="2" key="1">
    <citation type="journal article" date="2014" name="Front. Microbiol.">
        <title>High frequency of phylogenetically diverse reductive dehalogenase-homologous genes in deep subseafloor sedimentary metagenomes.</title>
        <authorList>
            <person name="Kawai M."/>
            <person name="Futagami T."/>
            <person name="Toyoda A."/>
            <person name="Takaki Y."/>
            <person name="Nishi S."/>
            <person name="Hori S."/>
            <person name="Arai W."/>
            <person name="Tsubouchi T."/>
            <person name="Morono Y."/>
            <person name="Uchiyama I."/>
            <person name="Ito T."/>
            <person name="Fujiyama A."/>
            <person name="Inagaki F."/>
            <person name="Takami H."/>
        </authorList>
    </citation>
    <scope>NUCLEOTIDE SEQUENCE</scope>
    <source>
        <strain evidence="2">Expedition CK06-06</strain>
    </source>
</reference>
<keyword evidence="1" id="KW-0812">Transmembrane</keyword>
<keyword evidence="1" id="KW-1133">Transmembrane helix</keyword>
<comment type="caution">
    <text evidence="2">The sequence shown here is derived from an EMBL/GenBank/DDBJ whole genome shotgun (WGS) entry which is preliminary data.</text>
</comment>
<dbReference type="AlphaFoldDB" id="X1LHY2"/>
<evidence type="ECO:0000256" key="1">
    <source>
        <dbReference type="SAM" id="Phobius"/>
    </source>
</evidence>
<dbReference type="EMBL" id="BARV01022217">
    <property type="protein sequence ID" value="GAI18728.1"/>
    <property type="molecule type" value="Genomic_DNA"/>
</dbReference>
<protein>
    <recommendedName>
        <fullName evidence="3">RDD domain-containing protein</fullName>
    </recommendedName>
</protein>
<keyword evidence="1" id="KW-0472">Membrane</keyword>